<dbReference type="GO" id="GO:0004731">
    <property type="term" value="F:purine-nucleoside phosphorylase activity"/>
    <property type="evidence" value="ECO:0007669"/>
    <property type="project" value="UniProtKB-EC"/>
</dbReference>
<comment type="pathway">
    <text evidence="1 5">Purine metabolism; purine nucleoside salvage.</text>
</comment>
<dbReference type="Pfam" id="PF01048">
    <property type="entry name" value="PNP_UDP_1"/>
    <property type="match status" value="1"/>
</dbReference>
<dbReference type="NCBIfam" id="NF006054">
    <property type="entry name" value="PRK08202.1"/>
    <property type="match status" value="1"/>
</dbReference>
<dbReference type="InterPro" id="IPR018099">
    <property type="entry name" value="Purine_phosphorylase-2_CS"/>
</dbReference>
<dbReference type="Gene3D" id="3.40.50.1580">
    <property type="entry name" value="Nucleoside phosphorylase domain"/>
    <property type="match status" value="1"/>
</dbReference>
<dbReference type="PIRSF" id="PIRSF000477">
    <property type="entry name" value="PurNPase"/>
    <property type="match status" value="1"/>
</dbReference>
<comment type="function">
    <text evidence="5">The purine nucleoside phosphorylases catalyze the phosphorolytic breakdown of the N-glycosidic bond in the beta-(deoxy)ribonucleoside molecules, with the formation of the corresponding free purine bases and pentose-1-phosphate.</text>
</comment>
<dbReference type="InterPro" id="IPR035994">
    <property type="entry name" value="Nucleoside_phosphorylase_sf"/>
</dbReference>
<dbReference type="NCBIfam" id="TIGR01697">
    <property type="entry name" value="PNPH-PUNA-XAPA"/>
    <property type="match status" value="1"/>
</dbReference>
<evidence type="ECO:0000256" key="5">
    <source>
        <dbReference type="PIRNR" id="PIRNR000477"/>
    </source>
</evidence>
<keyword evidence="4 5" id="KW-0808">Transferase</keyword>
<dbReference type="GO" id="GO:0005737">
    <property type="term" value="C:cytoplasm"/>
    <property type="evidence" value="ECO:0007669"/>
    <property type="project" value="TreeGrafter"/>
</dbReference>
<accession>A0A7K1U653</accession>
<protein>
    <recommendedName>
        <fullName evidence="5">Purine nucleoside phosphorylase</fullName>
        <ecNumber evidence="5">2.4.2.1</ecNumber>
    </recommendedName>
    <alternativeName>
        <fullName evidence="5">Inosine-guanosine phosphorylase</fullName>
    </alternativeName>
</protein>
<comment type="similarity">
    <text evidence="2 5">Belongs to the PNP/MTAP phosphorylase family.</text>
</comment>
<evidence type="ECO:0000259" key="6">
    <source>
        <dbReference type="Pfam" id="PF01048"/>
    </source>
</evidence>
<dbReference type="Proteomes" id="UP000461730">
    <property type="component" value="Unassembled WGS sequence"/>
</dbReference>
<reference evidence="7 8" key="1">
    <citation type="submission" date="2019-12" db="EMBL/GenBank/DDBJ databases">
        <title>Chitinophaga sp. strain ysch24 (GDMCC 1.1355), whole genome shotgun sequence.</title>
        <authorList>
            <person name="Zhang X."/>
        </authorList>
    </citation>
    <scope>NUCLEOTIDE SEQUENCE [LARGE SCALE GENOMIC DNA]</scope>
    <source>
        <strain evidence="8">ysch24</strain>
    </source>
</reference>
<evidence type="ECO:0000256" key="1">
    <source>
        <dbReference type="ARBA" id="ARBA00005058"/>
    </source>
</evidence>
<dbReference type="SUPFAM" id="SSF53167">
    <property type="entry name" value="Purine and uridine phosphorylases"/>
    <property type="match status" value="1"/>
</dbReference>
<dbReference type="PROSITE" id="PS01240">
    <property type="entry name" value="PNP_MTAP_2"/>
    <property type="match status" value="1"/>
</dbReference>
<dbReference type="EC" id="2.4.2.1" evidence="5"/>
<evidence type="ECO:0000256" key="3">
    <source>
        <dbReference type="ARBA" id="ARBA00022676"/>
    </source>
</evidence>
<dbReference type="CDD" id="cd09009">
    <property type="entry name" value="PNP-EcPNPII_like"/>
    <property type="match status" value="1"/>
</dbReference>
<feature type="domain" description="Nucleoside phosphorylase" evidence="6">
    <location>
        <begin position="25"/>
        <end position="272"/>
    </location>
</feature>
<dbReference type="InterPro" id="IPR000845">
    <property type="entry name" value="Nucleoside_phosphorylase_d"/>
</dbReference>
<dbReference type="AlphaFoldDB" id="A0A7K1U653"/>
<keyword evidence="8" id="KW-1185">Reference proteome</keyword>
<evidence type="ECO:0000313" key="7">
    <source>
        <dbReference type="EMBL" id="MVT09766.1"/>
    </source>
</evidence>
<evidence type="ECO:0000313" key="8">
    <source>
        <dbReference type="Proteomes" id="UP000461730"/>
    </source>
</evidence>
<organism evidence="7 8">
    <name type="scientific">Chitinophaga tropicalis</name>
    <dbReference type="NCBI Taxonomy" id="2683588"/>
    <lineage>
        <taxon>Bacteria</taxon>
        <taxon>Pseudomonadati</taxon>
        <taxon>Bacteroidota</taxon>
        <taxon>Chitinophagia</taxon>
        <taxon>Chitinophagales</taxon>
        <taxon>Chitinophagaceae</taxon>
        <taxon>Chitinophaga</taxon>
    </lineage>
</organism>
<gene>
    <name evidence="7" type="ORF">GO493_15960</name>
</gene>
<name>A0A7K1U653_9BACT</name>
<comment type="caution">
    <text evidence="7">The sequence shown here is derived from an EMBL/GenBank/DDBJ whole genome shotgun (WGS) entry which is preliminary data.</text>
</comment>
<dbReference type="InterPro" id="IPR011268">
    <property type="entry name" value="Purine_phosphorylase"/>
</dbReference>
<dbReference type="PANTHER" id="PTHR11904">
    <property type="entry name" value="METHYLTHIOADENOSINE/PURINE NUCLEOSIDE PHOSPHORYLASE"/>
    <property type="match status" value="1"/>
</dbReference>
<dbReference type="UniPathway" id="UPA00606"/>
<evidence type="ECO:0000256" key="2">
    <source>
        <dbReference type="ARBA" id="ARBA00006751"/>
    </source>
</evidence>
<dbReference type="GO" id="GO:0009116">
    <property type="term" value="P:nucleoside metabolic process"/>
    <property type="evidence" value="ECO:0007669"/>
    <property type="project" value="InterPro"/>
</dbReference>
<dbReference type="EMBL" id="WRXN01000006">
    <property type="protein sequence ID" value="MVT09766.1"/>
    <property type="molecule type" value="Genomic_DNA"/>
</dbReference>
<dbReference type="PANTHER" id="PTHR11904:SF9">
    <property type="entry name" value="PURINE NUCLEOSIDE PHOSPHORYLASE-RELATED"/>
    <property type="match status" value="1"/>
</dbReference>
<sequence>MTHPLQQQIDAAVSALREFDFDKARVGIVLGTGLGQLVNHIKIYKSIPYNEIPHFPLSTVESHKGQLIYGTIANTPVIAMQGRFHYYEGYTMQQITFPIRVMKALGISHLLLSNAAGGINAAYKKGSIVLLDDHINLQTENPLRGLNSSVFGPRFPDMSRPYNPELGKLLLDAAGNLGHQLFTDGVYAAVTGPNLETRAEYRFLRTIGADIVGMSTVPEVIVANQLQLPCAAVSVITDECDPDNLHPVSIEEIIAVAGTADITLSDIFATVISQL</sequence>
<dbReference type="RefSeq" id="WP_157307205.1">
    <property type="nucleotide sequence ID" value="NZ_WRXN01000006.1"/>
</dbReference>
<keyword evidence="3 5" id="KW-0328">Glycosyltransferase</keyword>
<proteinExistence type="inferred from homology"/>
<evidence type="ECO:0000256" key="4">
    <source>
        <dbReference type="ARBA" id="ARBA00022679"/>
    </source>
</evidence>